<protein>
    <submittedName>
        <fullName evidence="2">Uncharacterized protein</fullName>
    </submittedName>
</protein>
<feature type="compositionally biased region" description="Low complexity" evidence="1">
    <location>
        <begin position="172"/>
        <end position="181"/>
    </location>
</feature>
<comment type="caution">
    <text evidence="2">The sequence shown here is derived from an EMBL/GenBank/DDBJ whole genome shotgun (WGS) entry which is preliminary data.</text>
</comment>
<proteinExistence type="predicted"/>
<dbReference type="AlphaFoldDB" id="A0ABD1L6F3"/>
<evidence type="ECO:0000256" key="1">
    <source>
        <dbReference type="SAM" id="MobiDB-lite"/>
    </source>
</evidence>
<evidence type="ECO:0000313" key="2">
    <source>
        <dbReference type="EMBL" id="KAL2319097.1"/>
    </source>
</evidence>
<keyword evidence="3" id="KW-1185">Reference proteome</keyword>
<accession>A0ABD1L6F3</accession>
<feature type="region of interest" description="Disordered" evidence="1">
    <location>
        <begin position="157"/>
        <end position="181"/>
    </location>
</feature>
<dbReference type="Proteomes" id="UP001603857">
    <property type="component" value="Unassembled WGS sequence"/>
</dbReference>
<organism evidence="2 3">
    <name type="scientific">Flemingia macrophylla</name>
    <dbReference type="NCBI Taxonomy" id="520843"/>
    <lineage>
        <taxon>Eukaryota</taxon>
        <taxon>Viridiplantae</taxon>
        <taxon>Streptophyta</taxon>
        <taxon>Embryophyta</taxon>
        <taxon>Tracheophyta</taxon>
        <taxon>Spermatophyta</taxon>
        <taxon>Magnoliopsida</taxon>
        <taxon>eudicotyledons</taxon>
        <taxon>Gunneridae</taxon>
        <taxon>Pentapetalae</taxon>
        <taxon>rosids</taxon>
        <taxon>fabids</taxon>
        <taxon>Fabales</taxon>
        <taxon>Fabaceae</taxon>
        <taxon>Papilionoideae</taxon>
        <taxon>50 kb inversion clade</taxon>
        <taxon>NPAAA clade</taxon>
        <taxon>indigoferoid/millettioid clade</taxon>
        <taxon>Phaseoleae</taxon>
        <taxon>Flemingia</taxon>
    </lineage>
</organism>
<sequence length="208" mass="23822">MLNEPAFEELILPYTKVVGETNAKDKDEVPSFQLKIYERIPIPDLPVRLDAASILGLLAYFINYKFENVLSSPIRDIWNGLHKLAIKALFIYNPLMAPWYITKKQEHEVDELGIQQNLNLNTDLNLKGHANNQTLTKLSQSLSSQTKINAYKPMHMKERSHNQAMKKHFKSSQRSSSSQVSASVLLDLGNCKGLPRYQLDAERKLEER</sequence>
<evidence type="ECO:0000313" key="3">
    <source>
        <dbReference type="Proteomes" id="UP001603857"/>
    </source>
</evidence>
<dbReference type="EMBL" id="JBGMDY010000011">
    <property type="protein sequence ID" value="KAL2319097.1"/>
    <property type="molecule type" value="Genomic_DNA"/>
</dbReference>
<gene>
    <name evidence="2" type="ORF">Fmac_032973</name>
</gene>
<name>A0ABD1L6F3_9FABA</name>
<reference evidence="2 3" key="1">
    <citation type="submission" date="2024-08" db="EMBL/GenBank/DDBJ databases">
        <title>Insights into the chromosomal genome structure of Flemingia macrophylla.</title>
        <authorList>
            <person name="Ding Y."/>
            <person name="Zhao Y."/>
            <person name="Bi W."/>
            <person name="Wu M."/>
            <person name="Zhao G."/>
            <person name="Gong Y."/>
            <person name="Li W."/>
            <person name="Zhang P."/>
        </authorList>
    </citation>
    <scope>NUCLEOTIDE SEQUENCE [LARGE SCALE GENOMIC DNA]</scope>
    <source>
        <strain evidence="2">DYQJB</strain>
        <tissue evidence="2">Leaf</tissue>
    </source>
</reference>